<organism evidence="1 2">
    <name type="scientific">Solanum bulbocastanum</name>
    <name type="common">Wild potato</name>
    <dbReference type="NCBI Taxonomy" id="147425"/>
    <lineage>
        <taxon>Eukaryota</taxon>
        <taxon>Viridiplantae</taxon>
        <taxon>Streptophyta</taxon>
        <taxon>Embryophyta</taxon>
        <taxon>Tracheophyta</taxon>
        <taxon>Spermatophyta</taxon>
        <taxon>Magnoliopsida</taxon>
        <taxon>eudicotyledons</taxon>
        <taxon>Gunneridae</taxon>
        <taxon>Pentapetalae</taxon>
        <taxon>asterids</taxon>
        <taxon>lamiids</taxon>
        <taxon>Solanales</taxon>
        <taxon>Solanaceae</taxon>
        <taxon>Solanoideae</taxon>
        <taxon>Solaneae</taxon>
        <taxon>Solanum</taxon>
    </lineage>
</organism>
<evidence type="ECO:0000313" key="2">
    <source>
        <dbReference type="Proteomes" id="UP001371456"/>
    </source>
</evidence>
<dbReference type="EMBL" id="JBANQN010000004">
    <property type="protein sequence ID" value="KAK6790939.1"/>
    <property type="molecule type" value="Genomic_DNA"/>
</dbReference>
<proteinExistence type="predicted"/>
<accession>A0AAN8TQ57</accession>
<sequence length="10" mass="1069">MKVTSCSEGK</sequence>
<reference evidence="1 2" key="1">
    <citation type="submission" date="2024-02" db="EMBL/GenBank/DDBJ databases">
        <title>de novo genome assembly of Solanum bulbocastanum strain 11H21.</title>
        <authorList>
            <person name="Hosaka A.J."/>
        </authorList>
    </citation>
    <scope>NUCLEOTIDE SEQUENCE [LARGE SCALE GENOMIC DNA]</scope>
    <source>
        <tissue evidence="1">Young leaves</tissue>
    </source>
</reference>
<comment type="caution">
    <text evidence="1">The sequence shown here is derived from an EMBL/GenBank/DDBJ whole genome shotgun (WGS) entry which is preliminary data.</text>
</comment>
<gene>
    <name evidence="1" type="ORF">RDI58_010020</name>
</gene>
<keyword evidence="2" id="KW-1185">Reference proteome</keyword>
<evidence type="ECO:0000313" key="1">
    <source>
        <dbReference type="EMBL" id="KAK6790939.1"/>
    </source>
</evidence>
<dbReference type="Proteomes" id="UP001371456">
    <property type="component" value="Unassembled WGS sequence"/>
</dbReference>
<name>A0AAN8TQ57_SOLBU</name>
<protein>
    <submittedName>
        <fullName evidence="1">Uncharacterized protein</fullName>
    </submittedName>
</protein>